<dbReference type="PANTHER" id="PTHR45138:SF9">
    <property type="entry name" value="DIGUANYLATE CYCLASE DGCM-RELATED"/>
    <property type="match status" value="1"/>
</dbReference>
<dbReference type="CDD" id="cd01949">
    <property type="entry name" value="GGDEF"/>
    <property type="match status" value="1"/>
</dbReference>
<organism evidence="6 7">
    <name type="scientific">Pseudoxanthomonas indica</name>
    <dbReference type="NCBI Taxonomy" id="428993"/>
    <lineage>
        <taxon>Bacteria</taxon>
        <taxon>Pseudomonadati</taxon>
        <taxon>Pseudomonadota</taxon>
        <taxon>Gammaproteobacteria</taxon>
        <taxon>Lysobacterales</taxon>
        <taxon>Lysobacteraceae</taxon>
        <taxon>Pseudoxanthomonas</taxon>
    </lineage>
</organism>
<dbReference type="InterPro" id="IPR029787">
    <property type="entry name" value="Nucleotide_cyclase"/>
</dbReference>
<dbReference type="FunFam" id="3.30.70.270:FF:000001">
    <property type="entry name" value="Diguanylate cyclase domain protein"/>
    <property type="match status" value="1"/>
</dbReference>
<feature type="transmembrane region" description="Helical" evidence="4">
    <location>
        <begin position="102"/>
        <end position="121"/>
    </location>
</feature>
<accession>A0A1T5KVN3</accession>
<proteinExistence type="predicted"/>
<name>A0A1T5KVN3_9GAMM</name>
<keyword evidence="4" id="KW-1133">Transmembrane helix</keyword>
<feature type="domain" description="GGDEF" evidence="5">
    <location>
        <begin position="251"/>
        <end position="383"/>
    </location>
</feature>
<keyword evidence="7" id="KW-1185">Reference proteome</keyword>
<feature type="transmembrane region" description="Helical" evidence="4">
    <location>
        <begin position="157"/>
        <end position="174"/>
    </location>
</feature>
<dbReference type="AlphaFoldDB" id="A0A1T5KVN3"/>
<evidence type="ECO:0000256" key="2">
    <source>
        <dbReference type="ARBA" id="ARBA00012528"/>
    </source>
</evidence>
<dbReference type="EMBL" id="FUZV01000001">
    <property type="protein sequence ID" value="SKC67288.1"/>
    <property type="molecule type" value="Genomic_DNA"/>
</dbReference>
<feature type="transmembrane region" description="Helical" evidence="4">
    <location>
        <begin position="33"/>
        <end position="53"/>
    </location>
</feature>
<dbReference type="PANTHER" id="PTHR45138">
    <property type="entry name" value="REGULATORY COMPONENTS OF SENSORY TRANSDUCTION SYSTEM"/>
    <property type="match status" value="1"/>
</dbReference>
<feature type="transmembrane region" description="Helical" evidence="4">
    <location>
        <begin position="127"/>
        <end position="145"/>
    </location>
</feature>
<reference evidence="6 7" key="1">
    <citation type="submission" date="2017-02" db="EMBL/GenBank/DDBJ databases">
        <authorList>
            <person name="Peterson S.W."/>
        </authorList>
    </citation>
    <scope>NUCLEOTIDE SEQUENCE [LARGE SCALE GENOMIC DNA]</scope>
    <source>
        <strain evidence="6 7">P15</strain>
    </source>
</reference>
<evidence type="ECO:0000256" key="3">
    <source>
        <dbReference type="ARBA" id="ARBA00034247"/>
    </source>
</evidence>
<dbReference type="STRING" id="428993.SAMN06296058_2040"/>
<dbReference type="InterPro" id="IPR043128">
    <property type="entry name" value="Rev_trsase/Diguanyl_cyclase"/>
</dbReference>
<dbReference type="PROSITE" id="PS50887">
    <property type="entry name" value="GGDEF"/>
    <property type="match status" value="1"/>
</dbReference>
<dbReference type="EC" id="2.7.7.65" evidence="2"/>
<evidence type="ECO:0000313" key="7">
    <source>
        <dbReference type="Proteomes" id="UP000190341"/>
    </source>
</evidence>
<dbReference type="RefSeq" id="WP_176140821.1">
    <property type="nucleotide sequence ID" value="NZ_BMCL01000002.1"/>
</dbReference>
<dbReference type="Gene3D" id="3.30.70.270">
    <property type="match status" value="1"/>
</dbReference>
<feature type="transmembrane region" description="Helical" evidence="4">
    <location>
        <begin position="6"/>
        <end position="26"/>
    </location>
</feature>
<dbReference type="Proteomes" id="UP000190341">
    <property type="component" value="Unassembled WGS sequence"/>
</dbReference>
<comment type="catalytic activity">
    <reaction evidence="3">
        <text>2 GTP = 3',3'-c-di-GMP + 2 diphosphate</text>
        <dbReference type="Rhea" id="RHEA:24898"/>
        <dbReference type="ChEBI" id="CHEBI:33019"/>
        <dbReference type="ChEBI" id="CHEBI:37565"/>
        <dbReference type="ChEBI" id="CHEBI:58805"/>
        <dbReference type="EC" id="2.7.7.65"/>
    </reaction>
</comment>
<dbReference type="NCBIfam" id="TIGR00254">
    <property type="entry name" value="GGDEF"/>
    <property type="match status" value="1"/>
</dbReference>
<gene>
    <name evidence="6" type="ORF">SAMN06296058_2040</name>
</gene>
<keyword evidence="4" id="KW-0812">Transmembrane</keyword>
<evidence type="ECO:0000313" key="6">
    <source>
        <dbReference type="EMBL" id="SKC67288.1"/>
    </source>
</evidence>
<dbReference type="SMART" id="SM00267">
    <property type="entry name" value="GGDEF"/>
    <property type="match status" value="1"/>
</dbReference>
<evidence type="ECO:0000256" key="1">
    <source>
        <dbReference type="ARBA" id="ARBA00001946"/>
    </source>
</evidence>
<sequence>MTTDFYHLLLTDCALAGVLLGLFFYVSRVSRGVRGIATWGVAHFIYSLGAAMLDGTAQTLAREGESVFASAVANAGGMLACAGLAGLAWSVIQFVQQRTLTLAEQMLLPLACGLSMLGWWSDAANDAQGAAMSAVEVVVLLIMLWQLRNLRARPDHVPARLMMLACVALLWLYGRDLLQALTGRYGPNPSWVNADLSIWFMLNFCMLMLASFRAAEALRQSALVDPLTGALNRRGLDSELQAQDVPVANDSGLAVIALDLDHFKAVNDVHGHDTGDQVLQRFSDVVRSCIRGDDLFVRLGGEEFMLVLRNTTPELAQRLAERIRQQVMALEFQGDPQFRVTVSLGIAFTRRRHAIFGDLIRLADEALYVAKNKGRNRVEIQLDEVGMATAG</sequence>
<dbReference type="GO" id="GO:0052621">
    <property type="term" value="F:diguanylate cyclase activity"/>
    <property type="evidence" value="ECO:0007669"/>
    <property type="project" value="UniProtKB-EC"/>
</dbReference>
<feature type="transmembrane region" description="Helical" evidence="4">
    <location>
        <begin position="194"/>
        <end position="212"/>
    </location>
</feature>
<feature type="transmembrane region" description="Helical" evidence="4">
    <location>
        <begin position="73"/>
        <end position="95"/>
    </location>
</feature>
<dbReference type="InterPro" id="IPR000160">
    <property type="entry name" value="GGDEF_dom"/>
</dbReference>
<protein>
    <recommendedName>
        <fullName evidence="2">diguanylate cyclase</fullName>
        <ecNumber evidence="2">2.7.7.65</ecNumber>
    </recommendedName>
</protein>
<dbReference type="Pfam" id="PF00990">
    <property type="entry name" value="GGDEF"/>
    <property type="match status" value="1"/>
</dbReference>
<keyword evidence="4" id="KW-0472">Membrane</keyword>
<evidence type="ECO:0000256" key="4">
    <source>
        <dbReference type="SAM" id="Phobius"/>
    </source>
</evidence>
<dbReference type="SUPFAM" id="SSF55073">
    <property type="entry name" value="Nucleotide cyclase"/>
    <property type="match status" value="1"/>
</dbReference>
<evidence type="ECO:0000259" key="5">
    <source>
        <dbReference type="PROSITE" id="PS50887"/>
    </source>
</evidence>
<comment type="cofactor">
    <cofactor evidence="1">
        <name>Mg(2+)</name>
        <dbReference type="ChEBI" id="CHEBI:18420"/>
    </cofactor>
</comment>
<dbReference type="InterPro" id="IPR050469">
    <property type="entry name" value="Diguanylate_Cyclase"/>
</dbReference>